<dbReference type="SUPFAM" id="SSF74650">
    <property type="entry name" value="Galactose mutarotase-like"/>
    <property type="match status" value="1"/>
</dbReference>
<dbReference type="InterPro" id="IPR037094">
    <property type="entry name" value="Glyco_hydro_38_cen_sf"/>
</dbReference>
<dbReference type="InterPro" id="IPR011013">
    <property type="entry name" value="Gal_mutarotase_sf_dom"/>
</dbReference>
<evidence type="ECO:0000256" key="2">
    <source>
        <dbReference type="ARBA" id="ARBA00022723"/>
    </source>
</evidence>
<dbReference type="eggNOG" id="COG0383">
    <property type="taxonomic scope" value="Bacteria"/>
</dbReference>
<dbReference type="GO" id="GO:0046872">
    <property type="term" value="F:metal ion binding"/>
    <property type="evidence" value="ECO:0007669"/>
    <property type="project" value="UniProtKB-KW"/>
</dbReference>
<dbReference type="HOGENOM" id="CLU_003442_1_0_12"/>
<dbReference type="Gene3D" id="1.20.1270.50">
    <property type="entry name" value="Glycoside hydrolase family 38, central domain"/>
    <property type="match status" value="1"/>
</dbReference>
<keyword evidence="2" id="KW-0479">Metal-binding</keyword>
<keyword evidence="3 6" id="KW-0378">Hydrolase</keyword>
<dbReference type="InterPro" id="IPR027291">
    <property type="entry name" value="Glyco_hydro_38_N_sf"/>
</dbReference>
<sequence length="1026" mass="114897">MKKTNHTIFPQLIGERISAYAKRAAEKMWVLLEEPQFSIQIGAAESETPETLRYRPLRQGEIYAEWGWGGLWGYLTLPKALDEDPRYLFLRIQGECTIYHRGVAYAGIDTAHPYARIPEDASELYVWCGTYQTGLWMREGETQFPFPIGRSLVYGGASLVKKDPLYWEFYHRLSFLDDQVTTLLAEYGIRNKTNEYHTTLHRIPPGLRRLLQTAAKALDIYDRCGASEALKALRSTAASFQGDFFSGRIAAVGNSHLDLVWLWPRSITHKKNIHTASTLVRLLETYPKMRFTFSQPYLIEQLKDESPALYCQMRHFIENGRLELTGGMYVESDTLLPCGEALARSFVLGQQFFLKETGTYSTILWLPDVFGYSQSIPQIAVAAGCRYFFTTKLSWSALHRFPYTSFIWSSPDGSQLIAHLSQVGYESRANCGELLQCSYTNQQAGIWDTSLLTYGFGDGGGGVTEEQCERIALAESAPGIPVTYPSRADDFFRELSIYADDLPVYKGELYLEYHRGCYTTARTMKSAYRSVEKGLQTLEAAACAAGTRYDTAAFWKRLVFMQFHDALPGSSISEVYKELIPELLSTAEELAHEAETLLEGEGQFLSCFNPHAVDTIHPISLSQEELGKIQKRDGGVPWQLLSDGSSISLLHLEALEGKRIILDSKPLDSALLGRALQTDPYSVALDQVRVEFSRESGMLAALEIEGIPLLVREGFFSLHADRPSDFEAWEIDYHSSWGERVDASGSLTVTESGPLMVQITSSISIGAESSMDVRYTLYKDLPYLFISLDIDWRERYSLLTYTIPTGYKGRWARFGTPFGSIDRSAQSGSTEHEAHWEDPASRWAAITDGMGRGLAVISESTYGWRISDGDLRLSLIRSVHSSDDKNPGVSTDFPDIGRHTIRFAIGTYQGRCSDGRPNSAQAADLLYTPALTYTGDGIASFLHWIDTGSLAVGWIKECEEANGIIIRCHECAGAEGVAKLSFSLPYGLAEFVDLLERPQSELAIVRNQVSIPYKPYQLISLRLSFL</sequence>
<dbReference type="GO" id="GO:0006013">
    <property type="term" value="P:mannose metabolic process"/>
    <property type="evidence" value="ECO:0007669"/>
    <property type="project" value="InterPro"/>
</dbReference>
<dbReference type="CDD" id="cd10789">
    <property type="entry name" value="GH38N_AMII_ER_cytosolic"/>
    <property type="match status" value="1"/>
</dbReference>
<dbReference type="InterPro" id="IPR028995">
    <property type="entry name" value="Glyco_hydro_57/38_cen_sf"/>
</dbReference>
<dbReference type="InterPro" id="IPR011330">
    <property type="entry name" value="Glyco_hydro/deAcase_b/a-brl"/>
</dbReference>
<proteinExistence type="inferred from homology"/>
<accession>E1R2S7</accession>
<dbReference type="PANTHER" id="PTHR46017">
    <property type="entry name" value="ALPHA-MANNOSIDASE 2C1"/>
    <property type="match status" value="1"/>
</dbReference>
<evidence type="ECO:0000259" key="5">
    <source>
        <dbReference type="SMART" id="SM00872"/>
    </source>
</evidence>
<keyword evidence="4 6" id="KW-0326">Glycosidase</keyword>
<dbReference type="InterPro" id="IPR000602">
    <property type="entry name" value="Glyco_hydro_38_N"/>
</dbReference>
<evidence type="ECO:0000256" key="3">
    <source>
        <dbReference type="ARBA" id="ARBA00022801"/>
    </source>
</evidence>
<dbReference type="Pfam" id="PF01074">
    <property type="entry name" value="Glyco_hydro_38N"/>
    <property type="match status" value="1"/>
</dbReference>
<dbReference type="RefSeq" id="WP_013253823.1">
    <property type="nucleotide sequence ID" value="NC_014364.1"/>
</dbReference>
<evidence type="ECO:0000313" key="6">
    <source>
        <dbReference type="EMBL" id="ADK80359.1"/>
    </source>
</evidence>
<gene>
    <name evidence="6" type="ordered locus">Spirs_1232</name>
</gene>
<evidence type="ECO:0000313" key="7">
    <source>
        <dbReference type="Proteomes" id="UP000002318"/>
    </source>
</evidence>
<dbReference type="Pfam" id="PF09261">
    <property type="entry name" value="Alpha-mann_mid"/>
    <property type="match status" value="1"/>
</dbReference>
<dbReference type="STRING" id="573413.Spirs_1232"/>
<dbReference type="OrthoDB" id="9772207at2"/>
<dbReference type="PANTHER" id="PTHR46017:SF1">
    <property type="entry name" value="ALPHA-MANNOSIDASE 2C1"/>
    <property type="match status" value="1"/>
</dbReference>
<dbReference type="EMBL" id="CP002116">
    <property type="protein sequence ID" value="ADK80359.1"/>
    <property type="molecule type" value="Genomic_DNA"/>
</dbReference>
<dbReference type="AlphaFoldDB" id="E1R2S7"/>
<dbReference type="GO" id="GO:0004559">
    <property type="term" value="F:alpha-mannosidase activity"/>
    <property type="evidence" value="ECO:0007669"/>
    <property type="project" value="UniProtKB-EC"/>
</dbReference>
<comment type="similarity">
    <text evidence="1">Belongs to the glycosyl hydrolase 38 family.</text>
</comment>
<dbReference type="Pfam" id="PF07748">
    <property type="entry name" value="Glyco_hydro_38C"/>
    <property type="match status" value="1"/>
</dbReference>
<keyword evidence="7" id="KW-1185">Reference proteome</keyword>
<dbReference type="SUPFAM" id="SSF88688">
    <property type="entry name" value="Families 57/38 glycoside transferase middle domain"/>
    <property type="match status" value="1"/>
</dbReference>
<dbReference type="KEGG" id="ssm:Spirs_1232"/>
<organism evidence="6 7">
    <name type="scientific">Sediminispirochaeta smaragdinae (strain DSM 11293 / JCM 15392 / SEBR 4228)</name>
    <name type="common">Spirochaeta smaragdinae</name>
    <dbReference type="NCBI Taxonomy" id="573413"/>
    <lineage>
        <taxon>Bacteria</taxon>
        <taxon>Pseudomonadati</taxon>
        <taxon>Spirochaetota</taxon>
        <taxon>Spirochaetia</taxon>
        <taxon>Spirochaetales</taxon>
        <taxon>Spirochaetaceae</taxon>
        <taxon>Sediminispirochaeta</taxon>
    </lineage>
</organism>
<name>E1R2S7_SEDSS</name>
<dbReference type="InterPro" id="IPR041147">
    <property type="entry name" value="GH38_C"/>
</dbReference>
<reference evidence="6 7" key="1">
    <citation type="journal article" date="2010" name="Stand. Genomic Sci.">
        <title>Complete genome sequence of Spirochaeta smaragdinae type strain (SEBR 4228).</title>
        <authorList>
            <person name="Mavromatis K."/>
            <person name="Yasawong M."/>
            <person name="Chertkov O."/>
            <person name="Lapidus A."/>
            <person name="Lucas S."/>
            <person name="Nolan M."/>
            <person name="Del Rio T.G."/>
            <person name="Tice H."/>
            <person name="Cheng J.F."/>
            <person name="Pitluck S."/>
            <person name="Liolios K."/>
            <person name="Ivanova N."/>
            <person name="Tapia R."/>
            <person name="Han C."/>
            <person name="Bruce D."/>
            <person name="Goodwin L."/>
            <person name="Pati A."/>
            <person name="Chen A."/>
            <person name="Palaniappan K."/>
            <person name="Land M."/>
            <person name="Hauser L."/>
            <person name="Chang Y.J."/>
            <person name="Jeffries C.D."/>
            <person name="Detter J.C."/>
            <person name="Rohde M."/>
            <person name="Brambilla E."/>
            <person name="Spring S."/>
            <person name="Goker M."/>
            <person name="Sikorski J."/>
            <person name="Woyke T."/>
            <person name="Bristow J."/>
            <person name="Eisen J.A."/>
            <person name="Markowitz V."/>
            <person name="Hugenholtz P."/>
            <person name="Klenk H.P."/>
            <person name="Kyrpides N.C."/>
        </authorList>
    </citation>
    <scope>NUCLEOTIDE SEQUENCE [LARGE SCALE GENOMIC DNA]</scope>
    <source>
        <strain evidence="7">DSM 11293 / JCM 15392 / SEBR 4228</strain>
    </source>
</reference>
<dbReference type="Gene3D" id="3.20.110.10">
    <property type="entry name" value="Glycoside hydrolase 38, N terminal domain"/>
    <property type="match status" value="1"/>
</dbReference>
<evidence type="ECO:0000256" key="1">
    <source>
        <dbReference type="ARBA" id="ARBA00009792"/>
    </source>
</evidence>
<dbReference type="Proteomes" id="UP000002318">
    <property type="component" value="Chromosome"/>
</dbReference>
<dbReference type="EC" id="3.2.1.24" evidence="6"/>
<dbReference type="Pfam" id="PF17677">
    <property type="entry name" value="Glyco_hydro38C2"/>
    <property type="match status" value="1"/>
</dbReference>
<protein>
    <submittedName>
        <fullName evidence="6">Alpha-mannosidase</fullName>
        <ecNumber evidence="6">3.2.1.24</ecNumber>
    </submittedName>
</protein>
<feature type="domain" description="Glycoside hydrolase family 38 central" evidence="5">
    <location>
        <begin position="512"/>
        <end position="583"/>
    </location>
</feature>
<dbReference type="InterPro" id="IPR015341">
    <property type="entry name" value="Glyco_hydro_38_cen"/>
</dbReference>
<dbReference type="GO" id="GO:0030246">
    <property type="term" value="F:carbohydrate binding"/>
    <property type="evidence" value="ECO:0007669"/>
    <property type="project" value="InterPro"/>
</dbReference>
<evidence type="ECO:0000256" key="4">
    <source>
        <dbReference type="ARBA" id="ARBA00023295"/>
    </source>
</evidence>
<dbReference type="CAZy" id="GH38">
    <property type="family name" value="Glycoside Hydrolase Family 38"/>
</dbReference>
<dbReference type="InterPro" id="IPR011682">
    <property type="entry name" value="Glyco_hydro_38_C"/>
</dbReference>
<dbReference type="SUPFAM" id="SSF88713">
    <property type="entry name" value="Glycoside hydrolase/deacetylase"/>
    <property type="match status" value="1"/>
</dbReference>
<dbReference type="SMART" id="SM00872">
    <property type="entry name" value="Alpha-mann_mid"/>
    <property type="match status" value="1"/>
</dbReference>
<dbReference type="Gene3D" id="2.70.98.30">
    <property type="entry name" value="Golgi alpha-mannosidase II, domain 4"/>
    <property type="match status" value="1"/>
</dbReference>
<dbReference type="GO" id="GO:0009313">
    <property type="term" value="P:oligosaccharide catabolic process"/>
    <property type="evidence" value="ECO:0007669"/>
    <property type="project" value="TreeGrafter"/>
</dbReference>